<keyword evidence="6 7" id="KW-0472">Membrane</keyword>
<feature type="non-terminal residue" evidence="8">
    <location>
        <position position="109"/>
    </location>
</feature>
<feature type="transmembrane region" description="Helical" evidence="7">
    <location>
        <begin position="25"/>
        <end position="47"/>
    </location>
</feature>
<evidence type="ECO:0000256" key="4">
    <source>
        <dbReference type="ARBA" id="ARBA00022729"/>
    </source>
</evidence>
<dbReference type="InterPro" id="IPR004240">
    <property type="entry name" value="EMP70"/>
</dbReference>
<accession>A0A820M7K7</accession>
<reference evidence="8" key="1">
    <citation type="submission" date="2021-02" db="EMBL/GenBank/DDBJ databases">
        <authorList>
            <person name="Nowell W R."/>
        </authorList>
    </citation>
    <scope>NUCLEOTIDE SEQUENCE</scope>
</reference>
<name>A0A820M7K7_9BILA</name>
<dbReference type="GO" id="GO:0072657">
    <property type="term" value="P:protein localization to membrane"/>
    <property type="evidence" value="ECO:0007669"/>
    <property type="project" value="TreeGrafter"/>
</dbReference>
<dbReference type="EMBL" id="CAJOBE010054643">
    <property type="protein sequence ID" value="CAF4368068.1"/>
    <property type="molecule type" value="Genomic_DNA"/>
</dbReference>
<sequence length="109" mass="12888">VYNNPVPINQIPREVPEQPFYTKPLLSILASGILSFGCIFIQLFFILNSIWAHQYYHYFGFLLVVYIILIITCLEITICLCYFHLCTEDYNWWWRSFLTSGSSAVYLFL</sequence>
<dbReference type="GO" id="GO:0005737">
    <property type="term" value="C:cytoplasm"/>
    <property type="evidence" value="ECO:0007669"/>
    <property type="project" value="UniProtKB-ARBA"/>
</dbReference>
<dbReference type="PANTHER" id="PTHR10766">
    <property type="entry name" value="TRANSMEMBRANE 9 SUPERFAMILY PROTEIN"/>
    <property type="match status" value="1"/>
</dbReference>
<evidence type="ECO:0000256" key="2">
    <source>
        <dbReference type="ARBA" id="ARBA00005227"/>
    </source>
</evidence>
<dbReference type="AlphaFoldDB" id="A0A820M7K7"/>
<comment type="caution">
    <text evidence="8">The sequence shown here is derived from an EMBL/GenBank/DDBJ whole genome shotgun (WGS) entry which is preliminary data.</text>
</comment>
<evidence type="ECO:0000256" key="6">
    <source>
        <dbReference type="ARBA" id="ARBA00023136"/>
    </source>
</evidence>
<comment type="subcellular location">
    <subcellularLocation>
        <location evidence="1">Membrane</location>
        <topology evidence="1">Multi-pass membrane protein</topology>
    </subcellularLocation>
</comment>
<gene>
    <name evidence="8" type="ORF">FNK824_LOCUS42898</name>
</gene>
<feature type="non-terminal residue" evidence="8">
    <location>
        <position position="1"/>
    </location>
</feature>
<protein>
    <recommendedName>
        <fullName evidence="7">Transmembrane 9 superfamily member</fullName>
    </recommendedName>
</protein>
<dbReference type="GO" id="GO:0016020">
    <property type="term" value="C:membrane"/>
    <property type="evidence" value="ECO:0007669"/>
    <property type="project" value="UniProtKB-SubCell"/>
</dbReference>
<dbReference type="PANTHER" id="PTHR10766:SF111">
    <property type="entry name" value="TRANSMEMBRANE 9 SUPERFAMILY MEMBER 2"/>
    <property type="match status" value="1"/>
</dbReference>
<organism evidence="8 9">
    <name type="scientific">Rotaria sordida</name>
    <dbReference type="NCBI Taxonomy" id="392033"/>
    <lineage>
        <taxon>Eukaryota</taxon>
        <taxon>Metazoa</taxon>
        <taxon>Spiralia</taxon>
        <taxon>Gnathifera</taxon>
        <taxon>Rotifera</taxon>
        <taxon>Eurotatoria</taxon>
        <taxon>Bdelloidea</taxon>
        <taxon>Philodinida</taxon>
        <taxon>Philodinidae</taxon>
        <taxon>Rotaria</taxon>
    </lineage>
</organism>
<evidence type="ECO:0000256" key="1">
    <source>
        <dbReference type="ARBA" id="ARBA00004141"/>
    </source>
</evidence>
<comment type="similarity">
    <text evidence="2 7">Belongs to the nonaspanin (TM9SF) (TC 9.A.2) family.</text>
</comment>
<keyword evidence="5 7" id="KW-1133">Transmembrane helix</keyword>
<evidence type="ECO:0000256" key="7">
    <source>
        <dbReference type="RuleBase" id="RU363079"/>
    </source>
</evidence>
<keyword evidence="3 7" id="KW-0812">Transmembrane</keyword>
<evidence type="ECO:0000313" key="9">
    <source>
        <dbReference type="Proteomes" id="UP000663874"/>
    </source>
</evidence>
<comment type="caution">
    <text evidence="7">Lacks conserved residue(s) required for the propagation of feature annotation.</text>
</comment>
<proteinExistence type="inferred from homology"/>
<evidence type="ECO:0000256" key="3">
    <source>
        <dbReference type="ARBA" id="ARBA00022692"/>
    </source>
</evidence>
<dbReference type="Pfam" id="PF02990">
    <property type="entry name" value="EMP70"/>
    <property type="match status" value="1"/>
</dbReference>
<feature type="transmembrane region" description="Helical" evidence="7">
    <location>
        <begin position="59"/>
        <end position="85"/>
    </location>
</feature>
<keyword evidence="4" id="KW-0732">Signal</keyword>
<evidence type="ECO:0000313" key="8">
    <source>
        <dbReference type="EMBL" id="CAF4368068.1"/>
    </source>
</evidence>
<dbReference type="Proteomes" id="UP000663874">
    <property type="component" value="Unassembled WGS sequence"/>
</dbReference>
<evidence type="ECO:0000256" key="5">
    <source>
        <dbReference type="ARBA" id="ARBA00022989"/>
    </source>
</evidence>